<dbReference type="KEGG" id="uru:DSM104443_00784"/>
<sequence>MWSSFDARRKDAERSIRRGWVAVIASILFHAAIVAIPSRDRTLEQAIGGTTKSPMSVVIVNAPTPAPTPLTTPIQAPESPKAPAPEPKAPRVAATSPRPSTTAPQTSSPPATQTIPSPTAPPQPAMDMASLIAARRAQRQSTEHEALAFAQRRDQGPLLPQSSADQAIQRNLGSLAQGSEGTSGVFQILRKGQRTAEFAFNGWKPDVSKRWRQVIEVDAGVGGDVELALIRGMIKIIREHYSGDFNWQSYKQGKVIVLSARQQDNEKLEDFLSSEFFGTPVLRRDRTAQPIPPG</sequence>
<proteinExistence type="predicted"/>
<protein>
    <submittedName>
        <fullName evidence="3">Uncharacterized protein</fullName>
    </submittedName>
</protein>
<organism evidence="3 4">
    <name type="scientific">Usitatibacter rugosus</name>
    <dbReference type="NCBI Taxonomy" id="2732067"/>
    <lineage>
        <taxon>Bacteria</taxon>
        <taxon>Pseudomonadati</taxon>
        <taxon>Pseudomonadota</taxon>
        <taxon>Betaproteobacteria</taxon>
        <taxon>Nitrosomonadales</taxon>
        <taxon>Usitatibacteraceae</taxon>
        <taxon>Usitatibacter</taxon>
    </lineage>
</organism>
<feature type="transmembrane region" description="Helical" evidence="2">
    <location>
        <begin position="20"/>
        <end position="37"/>
    </location>
</feature>
<feature type="compositionally biased region" description="Low complexity" evidence="1">
    <location>
        <begin position="90"/>
        <end position="117"/>
    </location>
</feature>
<dbReference type="RefSeq" id="WP_171089691.1">
    <property type="nucleotide sequence ID" value="NZ_CP053069.1"/>
</dbReference>
<evidence type="ECO:0000256" key="2">
    <source>
        <dbReference type="SAM" id="Phobius"/>
    </source>
</evidence>
<dbReference type="AlphaFoldDB" id="A0A6M4GTB6"/>
<feature type="region of interest" description="Disordered" evidence="1">
    <location>
        <begin position="60"/>
        <end position="125"/>
    </location>
</feature>
<keyword evidence="2" id="KW-1133">Transmembrane helix</keyword>
<gene>
    <name evidence="3" type="ORF">DSM104443_00784</name>
</gene>
<evidence type="ECO:0000256" key="1">
    <source>
        <dbReference type="SAM" id="MobiDB-lite"/>
    </source>
</evidence>
<name>A0A6M4GTB6_9PROT</name>
<accession>A0A6M4GTB6</accession>
<keyword evidence="2" id="KW-0472">Membrane</keyword>
<keyword evidence="4" id="KW-1185">Reference proteome</keyword>
<evidence type="ECO:0000313" key="4">
    <source>
        <dbReference type="Proteomes" id="UP000501534"/>
    </source>
</evidence>
<dbReference type="EMBL" id="CP053069">
    <property type="protein sequence ID" value="QJR09734.1"/>
    <property type="molecule type" value="Genomic_DNA"/>
</dbReference>
<dbReference type="Proteomes" id="UP000501534">
    <property type="component" value="Chromosome"/>
</dbReference>
<evidence type="ECO:0000313" key="3">
    <source>
        <dbReference type="EMBL" id="QJR09734.1"/>
    </source>
</evidence>
<reference evidence="3 4" key="1">
    <citation type="submission" date="2020-04" db="EMBL/GenBank/DDBJ databases">
        <title>Usitatibacter rugosus gen. nov., sp. nov. and Usitatibacter palustris sp. nov., novel members of Usitatibacteraceae fam. nov. within the order Nitrosomonadales isolated from soil.</title>
        <authorList>
            <person name="Huber K.J."/>
            <person name="Neumann-Schaal M."/>
            <person name="Geppert A."/>
            <person name="Luckner M."/>
            <person name="Wanner G."/>
            <person name="Overmann J."/>
        </authorList>
    </citation>
    <scope>NUCLEOTIDE SEQUENCE [LARGE SCALE GENOMIC DNA]</scope>
    <source>
        <strain evidence="3 4">0125_3</strain>
    </source>
</reference>
<keyword evidence="2" id="KW-0812">Transmembrane</keyword>